<dbReference type="EMBL" id="AGUD01000017">
    <property type="protein sequence ID" value="EHN12598.1"/>
    <property type="molecule type" value="Genomic_DNA"/>
</dbReference>
<name>H0E123_9ACTN</name>
<accession>H0E123</accession>
<dbReference type="AlphaFoldDB" id="H0E123"/>
<reference evidence="2 3" key="1">
    <citation type="journal article" date="2013" name="Biodegradation">
        <title>Quantitative proteomic analysis of ibuprofen-degrading Patulibacter sp. strain I11.</title>
        <authorList>
            <person name="Almeida B."/>
            <person name="Kjeldal H."/>
            <person name="Lolas I."/>
            <person name="Knudsen A.D."/>
            <person name="Carvalho G."/>
            <person name="Nielsen K.L."/>
            <person name="Barreto Crespo M.T."/>
            <person name="Stensballe A."/>
            <person name="Nielsen J.L."/>
        </authorList>
    </citation>
    <scope>NUCLEOTIDE SEQUENCE [LARGE SCALE GENOMIC DNA]</scope>
    <source>
        <strain evidence="2 3">I11</strain>
    </source>
</reference>
<sequence>MAGTATAAAVVSQSGTSELDATARPDAPAVGTLNRLIHGMNDTAGGLAREGGLLDGPVRGTTIQRDGATVDVATDGKDVCWTFEIGSAACANLPIDPKLGLPTTIGSDEQHTWLVAFVPDGITEIAATSATGERRSAPAKTNVAVVKFDQPVEVQSLEWTLPDGETIKRPLRGG</sequence>
<evidence type="ECO:0000313" key="3">
    <source>
        <dbReference type="Proteomes" id="UP000005143"/>
    </source>
</evidence>
<gene>
    <name evidence="2" type="ORF">PAI11_04820</name>
</gene>
<organism evidence="2 3">
    <name type="scientific">Patulibacter medicamentivorans</name>
    <dbReference type="NCBI Taxonomy" id="1097667"/>
    <lineage>
        <taxon>Bacteria</taxon>
        <taxon>Bacillati</taxon>
        <taxon>Actinomycetota</taxon>
        <taxon>Thermoleophilia</taxon>
        <taxon>Solirubrobacterales</taxon>
        <taxon>Patulibacteraceae</taxon>
        <taxon>Patulibacter</taxon>
    </lineage>
</organism>
<evidence type="ECO:0000256" key="1">
    <source>
        <dbReference type="SAM" id="MobiDB-lite"/>
    </source>
</evidence>
<protein>
    <submittedName>
        <fullName evidence="2">Uncharacterized protein</fullName>
    </submittedName>
</protein>
<evidence type="ECO:0000313" key="2">
    <source>
        <dbReference type="EMBL" id="EHN12598.1"/>
    </source>
</evidence>
<comment type="caution">
    <text evidence="2">The sequence shown here is derived from an EMBL/GenBank/DDBJ whole genome shotgun (WGS) entry which is preliminary data.</text>
</comment>
<feature type="region of interest" description="Disordered" evidence="1">
    <location>
        <begin position="1"/>
        <end position="24"/>
    </location>
</feature>
<proteinExistence type="predicted"/>
<dbReference type="Proteomes" id="UP000005143">
    <property type="component" value="Unassembled WGS sequence"/>
</dbReference>
<keyword evidence="3" id="KW-1185">Reference proteome</keyword>